<sequence length="223" mass="24808">ALIRFIVRATRKQTLLGSDDGAVYRFQARTKRAHEKSKSLDTARALLVSRTLAIIIMSTPEALLNTLRKLDANKACANCDAVAKFGHGNICEKFKTFVCNHCKSAHQSYSHRVKVHHTSVCLPRVPMLMPRNTHLCFVEQHGGGNALARRTWLASWKDGDGRSLRKPLETDHLDVFKKFINAVYNDKAYFSEPSAAPSSSRPKPTPPPPHVSSIVSTRASVYS</sequence>
<reference evidence="3 4" key="1">
    <citation type="submission" date="2018-08" db="EMBL/GenBank/DDBJ databases">
        <title>Aphanomyces genome sequencing and annotation.</title>
        <authorList>
            <person name="Minardi D."/>
            <person name="Oidtmann B."/>
            <person name="Van Der Giezen M."/>
            <person name="Studholme D.J."/>
        </authorList>
    </citation>
    <scope>NUCLEOTIDE SEQUENCE [LARGE SCALE GENOMIC DNA]</scope>
    <source>
        <strain evidence="3 4">Kv</strain>
    </source>
</reference>
<evidence type="ECO:0000313" key="4">
    <source>
        <dbReference type="Proteomes" id="UP000265427"/>
    </source>
</evidence>
<organism evidence="3 4">
    <name type="scientific">Aphanomyces astaci</name>
    <name type="common">Crayfish plague agent</name>
    <dbReference type="NCBI Taxonomy" id="112090"/>
    <lineage>
        <taxon>Eukaryota</taxon>
        <taxon>Sar</taxon>
        <taxon>Stramenopiles</taxon>
        <taxon>Oomycota</taxon>
        <taxon>Saprolegniomycetes</taxon>
        <taxon>Saprolegniales</taxon>
        <taxon>Verrucalvaceae</taxon>
        <taxon>Aphanomyces</taxon>
    </lineage>
</organism>
<evidence type="ECO:0000259" key="2">
    <source>
        <dbReference type="Pfam" id="PF01412"/>
    </source>
</evidence>
<dbReference type="Pfam" id="PF01412">
    <property type="entry name" value="ArfGap"/>
    <property type="match status" value="1"/>
</dbReference>
<proteinExistence type="predicted"/>
<feature type="compositionally biased region" description="Low complexity" evidence="1">
    <location>
        <begin position="192"/>
        <end position="202"/>
    </location>
</feature>
<evidence type="ECO:0000313" key="3">
    <source>
        <dbReference type="EMBL" id="RHY01176.1"/>
    </source>
</evidence>
<dbReference type="EMBL" id="QUSZ01007932">
    <property type="protein sequence ID" value="RHY01176.1"/>
    <property type="molecule type" value="Genomic_DNA"/>
</dbReference>
<feature type="non-terminal residue" evidence="3">
    <location>
        <position position="1"/>
    </location>
</feature>
<dbReference type="Proteomes" id="UP000265427">
    <property type="component" value="Unassembled WGS sequence"/>
</dbReference>
<feature type="region of interest" description="Disordered" evidence="1">
    <location>
        <begin position="192"/>
        <end position="223"/>
    </location>
</feature>
<evidence type="ECO:0000256" key="1">
    <source>
        <dbReference type="SAM" id="MobiDB-lite"/>
    </source>
</evidence>
<dbReference type="SUPFAM" id="SSF57863">
    <property type="entry name" value="ArfGap/RecO-like zinc finger"/>
    <property type="match status" value="1"/>
</dbReference>
<dbReference type="InterPro" id="IPR044820">
    <property type="entry name" value="AGD14-like"/>
</dbReference>
<feature type="domain" description="Arf-GAP" evidence="2">
    <location>
        <begin position="63"/>
        <end position="191"/>
    </location>
</feature>
<dbReference type="AlphaFoldDB" id="A0A397A2L1"/>
<name>A0A397A2L1_APHAT</name>
<accession>A0A397A2L1</accession>
<dbReference type="InterPro" id="IPR037278">
    <property type="entry name" value="ARFGAP/RecO"/>
</dbReference>
<dbReference type="InterPro" id="IPR038508">
    <property type="entry name" value="ArfGAP_dom_sf"/>
</dbReference>
<dbReference type="Gene3D" id="1.10.220.150">
    <property type="entry name" value="Arf GTPase activating protein"/>
    <property type="match status" value="1"/>
</dbReference>
<protein>
    <recommendedName>
        <fullName evidence="2">Arf-GAP domain-containing protein</fullName>
    </recommendedName>
</protein>
<dbReference type="GO" id="GO:0005096">
    <property type="term" value="F:GTPase activator activity"/>
    <property type="evidence" value="ECO:0007669"/>
    <property type="project" value="InterPro"/>
</dbReference>
<dbReference type="PANTHER" id="PTHR46085">
    <property type="entry name" value="ARFGAP/RECO-RELATED"/>
    <property type="match status" value="1"/>
</dbReference>
<comment type="caution">
    <text evidence="3">The sequence shown here is derived from an EMBL/GenBank/DDBJ whole genome shotgun (WGS) entry which is preliminary data.</text>
</comment>
<dbReference type="VEuPathDB" id="FungiDB:H257_13931"/>
<dbReference type="InterPro" id="IPR001164">
    <property type="entry name" value="ArfGAP_dom"/>
</dbReference>
<gene>
    <name evidence="3" type="ORF">DYB36_010318</name>
</gene>